<feature type="transmembrane region" description="Helical" evidence="1">
    <location>
        <begin position="153"/>
        <end position="171"/>
    </location>
</feature>
<accession>A0A0V8QDD4</accession>
<dbReference type="Gene3D" id="3.30.565.10">
    <property type="entry name" value="Histidine kinase-like ATPase, C-terminal domain"/>
    <property type="match status" value="1"/>
</dbReference>
<dbReference type="PANTHER" id="PTHR40448:SF1">
    <property type="entry name" value="TWO-COMPONENT SENSOR HISTIDINE KINASE"/>
    <property type="match status" value="1"/>
</dbReference>
<evidence type="ECO:0000313" key="4">
    <source>
        <dbReference type="Proteomes" id="UP000054874"/>
    </source>
</evidence>
<feature type="domain" description="Sensor histidine kinase NatK-like C-terminal" evidence="2">
    <location>
        <begin position="326"/>
        <end position="423"/>
    </location>
</feature>
<feature type="transmembrane region" description="Helical" evidence="1">
    <location>
        <begin position="54"/>
        <end position="71"/>
    </location>
</feature>
<evidence type="ECO:0000259" key="2">
    <source>
        <dbReference type="Pfam" id="PF14501"/>
    </source>
</evidence>
<comment type="caution">
    <text evidence="3">The sequence shown here is derived from an EMBL/GenBank/DDBJ whole genome shotgun (WGS) entry which is preliminary data.</text>
</comment>
<organism evidence="3 4">
    <name type="scientific">Acetivibrio ethanolgignens</name>
    <dbReference type="NCBI Taxonomy" id="290052"/>
    <lineage>
        <taxon>Bacteria</taxon>
        <taxon>Bacillati</taxon>
        <taxon>Bacillota</taxon>
        <taxon>Clostridia</taxon>
        <taxon>Eubacteriales</taxon>
        <taxon>Oscillospiraceae</taxon>
        <taxon>Acetivibrio</taxon>
    </lineage>
</organism>
<evidence type="ECO:0000256" key="1">
    <source>
        <dbReference type="SAM" id="Phobius"/>
    </source>
</evidence>
<keyword evidence="1" id="KW-1133">Transmembrane helix</keyword>
<proteinExistence type="predicted"/>
<dbReference type="STRING" id="290052.ASU35_12065"/>
<feature type="transmembrane region" description="Helical" evidence="1">
    <location>
        <begin position="186"/>
        <end position="208"/>
    </location>
</feature>
<dbReference type="InterPro" id="IPR036890">
    <property type="entry name" value="HATPase_C_sf"/>
</dbReference>
<gene>
    <name evidence="3" type="ORF">ASU35_12065</name>
</gene>
<dbReference type="GO" id="GO:0042802">
    <property type="term" value="F:identical protein binding"/>
    <property type="evidence" value="ECO:0007669"/>
    <property type="project" value="TreeGrafter"/>
</dbReference>
<dbReference type="EMBL" id="LNAM01000165">
    <property type="protein sequence ID" value="KSV58593.1"/>
    <property type="molecule type" value="Genomic_DNA"/>
</dbReference>
<keyword evidence="4" id="KW-1185">Reference proteome</keyword>
<dbReference type="SUPFAM" id="SSF55874">
    <property type="entry name" value="ATPase domain of HSP90 chaperone/DNA topoisomerase II/histidine kinase"/>
    <property type="match status" value="1"/>
</dbReference>
<dbReference type="AlphaFoldDB" id="A0A0V8QDD4"/>
<protein>
    <recommendedName>
        <fullName evidence="2">Sensor histidine kinase NatK-like C-terminal domain-containing protein</fullName>
    </recommendedName>
</protein>
<keyword evidence="1" id="KW-0472">Membrane</keyword>
<reference evidence="3 4" key="1">
    <citation type="submission" date="2015-11" db="EMBL/GenBank/DDBJ databases">
        <title>Butyribacter intestini gen. nov., sp. nov., a butyric acid-producing bacterium of the family Lachnospiraceae isolated from the human faeces.</title>
        <authorList>
            <person name="Zou Y."/>
            <person name="Xue W."/>
            <person name="Luo G."/>
            <person name="Lv M."/>
        </authorList>
    </citation>
    <scope>NUCLEOTIDE SEQUENCE [LARGE SCALE GENOMIC DNA]</scope>
    <source>
        <strain evidence="3 4">ACET-33324</strain>
    </source>
</reference>
<feature type="transmembrane region" description="Helical" evidence="1">
    <location>
        <begin position="120"/>
        <end position="141"/>
    </location>
</feature>
<keyword evidence="1" id="KW-0812">Transmembrane</keyword>
<feature type="transmembrane region" description="Helical" evidence="1">
    <location>
        <begin position="29"/>
        <end position="48"/>
    </location>
</feature>
<feature type="transmembrane region" description="Helical" evidence="1">
    <location>
        <begin position="78"/>
        <end position="100"/>
    </location>
</feature>
<name>A0A0V8QDD4_9FIRM</name>
<dbReference type="PANTHER" id="PTHR40448">
    <property type="entry name" value="TWO-COMPONENT SENSOR HISTIDINE KINASE"/>
    <property type="match status" value="1"/>
</dbReference>
<dbReference type="Proteomes" id="UP000054874">
    <property type="component" value="Unassembled WGS sequence"/>
</dbReference>
<dbReference type="Pfam" id="PF14501">
    <property type="entry name" value="HATPase_c_5"/>
    <property type="match status" value="1"/>
</dbReference>
<dbReference type="InterPro" id="IPR032834">
    <property type="entry name" value="NatK-like_C"/>
</dbReference>
<evidence type="ECO:0000313" key="3">
    <source>
        <dbReference type="EMBL" id="KSV58593.1"/>
    </source>
</evidence>
<sequence length="429" mass="49723">MINGLSSVIALEYISHGLKQKYRGYRGTVLFLAGCTAYFFVVTGLNHYTNFEGVLGIGYGVVLYVYCLLAAQGKKSDFFLLSVVWVLLAFISAYVMFALWGIFSGGSLEELLKTESQAHMYFSLSAGALRFSLGRIVLAVYRRRKQKKLLAEDWMMALIFFIFFFLILFMFRLERGGLDQKERYNLSLWILLGIFLVILLLGGFYQLIGKYRIEKIAEEYRKENQKLQEEQIHNLYQLGREANRLRHDMGAKVNVVYEQLRKKDYQEAEENLKRIGDEWEDYLEIPEETGNEGLNAALIRAIHECRGKDIRFHYAVLGSVSGVDSLDMGNLIHNLLKNGIEACDKVQGKRELEIVIRRDGFMVEIEIDNTIQDSVMDWNPSFKTSKIEKEKHGFGMETIRRIVEYYDGDYIAWEEGERLLQRITLKIEK</sequence>